<dbReference type="AlphaFoldDB" id="A0A2K4MMI6"/>
<organism evidence="1 2">
    <name type="scientific">Chromobacterium sinusclupearum</name>
    <dbReference type="NCBI Taxonomy" id="2077146"/>
    <lineage>
        <taxon>Bacteria</taxon>
        <taxon>Pseudomonadati</taxon>
        <taxon>Pseudomonadota</taxon>
        <taxon>Betaproteobacteria</taxon>
        <taxon>Neisseriales</taxon>
        <taxon>Chromobacteriaceae</taxon>
        <taxon>Chromobacterium</taxon>
    </lineage>
</organism>
<proteinExistence type="predicted"/>
<comment type="caution">
    <text evidence="1">The sequence shown here is derived from an EMBL/GenBank/DDBJ whole genome shotgun (WGS) entry which is preliminary data.</text>
</comment>
<evidence type="ECO:0000313" key="2">
    <source>
        <dbReference type="Proteomes" id="UP000236416"/>
    </source>
</evidence>
<dbReference type="Proteomes" id="UP000236416">
    <property type="component" value="Unassembled WGS sequence"/>
</dbReference>
<name>A0A2K4MMI6_9NEIS</name>
<reference evidence="1 2" key="1">
    <citation type="submission" date="2018-01" db="EMBL/GenBank/DDBJ databases">
        <title>Genomic Sequence of Chromobacterium MWU13-2610 from wild cranberry bogs within the Cape Cod National Seashore.</title>
        <authorList>
            <person name="O'Hara-Hanley K."/>
            <person name="Soby S."/>
            <person name="Harrison A."/>
        </authorList>
    </citation>
    <scope>NUCLEOTIDE SEQUENCE [LARGE SCALE GENOMIC DNA]</scope>
    <source>
        <strain evidence="1 2">MWU13-2610</strain>
    </source>
</reference>
<protein>
    <submittedName>
        <fullName evidence="1">Uncharacterized protein</fullName>
    </submittedName>
</protein>
<dbReference type="EMBL" id="PPTF01000060">
    <property type="protein sequence ID" value="POA98270.1"/>
    <property type="molecule type" value="Genomic_DNA"/>
</dbReference>
<gene>
    <name evidence="1" type="ORF">C2134_12530</name>
</gene>
<accession>A0A2K4MMI6</accession>
<sequence length="121" mass="13536">MYNFKRGNVMTRLYGIENLADELNHALNMIRRGRLTVSEAQQLTRSIHEVSLTEDLFPNETPIADKVAAQLLIIQQLEREFDLACERGALPGDKLGEIPCLNGVLQRALEESVGPLYGSAR</sequence>
<evidence type="ECO:0000313" key="1">
    <source>
        <dbReference type="EMBL" id="POA98270.1"/>
    </source>
</evidence>
<keyword evidence="2" id="KW-1185">Reference proteome</keyword>